<keyword evidence="3" id="KW-1185">Reference proteome</keyword>
<feature type="domain" description="PhoD-like phosphatase metallophosphatase" evidence="1">
    <location>
        <begin position="45"/>
        <end position="288"/>
    </location>
</feature>
<evidence type="ECO:0000313" key="2">
    <source>
        <dbReference type="EMBL" id="QHT71618.1"/>
    </source>
</evidence>
<proteinExistence type="predicted"/>
<dbReference type="Gene3D" id="3.60.21.70">
    <property type="entry name" value="PhoD-like phosphatase"/>
    <property type="match status" value="1"/>
</dbReference>
<dbReference type="Pfam" id="PF09423">
    <property type="entry name" value="PhoD"/>
    <property type="match status" value="1"/>
</dbReference>
<reference evidence="2 3" key="1">
    <citation type="submission" date="2020-01" db="EMBL/GenBank/DDBJ databases">
        <authorList>
            <person name="Kim M.K."/>
        </authorList>
    </citation>
    <scope>NUCLEOTIDE SEQUENCE [LARGE SCALE GENOMIC DNA]</scope>
    <source>
        <strain evidence="2 3">172606-1</strain>
    </source>
</reference>
<evidence type="ECO:0000313" key="3">
    <source>
        <dbReference type="Proteomes" id="UP000480178"/>
    </source>
</evidence>
<dbReference type="RefSeq" id="WP_162447553.1">
    <property type="nucleotide sequence ID" value="NZ_CP048222.1"/>
</dbReference>
<dbReference type="AlphaFoldDB" id="A0A6C0GTW0"/>
<dbReference type="EMBL" id="CP048222">
    <property type="protein sequence ID" value="QHT71618.1"/>
    <property type="molecule type" value="Genomic_DNA"/>
</dbReference>
<dbReference type="KEGG" id="rhoz:GXP67_35595"/>
<dbReference type="PANTHER" id="PTHR33987:SF1">
    <property type="entry name" value="CALCINEURIN-LIKE METALLO-PHOSPHOESTERASE SUPERFAMILY PROTEIN"/>
    <property type="match status" value="1"/>
</dbReference>
<protein>
    <submittedName>
        <fullName evidence="2">Alkaline phosphatase family protein</fullName>
    </submittedName>
</protein>
<organism evidence="2 3">
    <name type="scientific">Rhodocytophaga rosea</name>
    <dbReference type="NCBI Taxonomy" id="2704465"/>
    <lineage>
        <taxon>Bacteria</taxon>
        <taxon>Pseudomonadati</taxon>
        <taxon>Bacteroidota</taxon>
        <taxon>Cytophagia</taxon>
        <taxon>Cytophagales</taxon>
        <taxon>Rhodocytophagaceae</taxon>
        <taxon>Rhodocytophaga</taxon>
    </lineage>
</organism>
<dbReference type="PROSITE" id="PS51257">
    <property type="entry name" value="PROKAR_LIPOPROTEIN"/>
    <property type="match status" value="1"/>
</dbReference>
<gene>
    <name evidence="2" type="ORF">GXP67_35595</name>
</gene>
<accession>A0A6C0GTW0</accession>
<dbReference type="CDD" id="cd07389">
    <property type="entry name" value="MPP_PhoD"/>
    <property type="match status" value="1"/>
</dbReference>
<name>A0A6C0GTW0_9BACT</name>
<dbReference type="SUPFAM" id="SSF56300">
    <property type="entry name" value="Metallo-dependent phosphatases"/>
    <property type="match status" value="1"/>
</dbReference>
<dbReference type="InterPro" id="IPR038607">
    <property type="entry name" value="PhoD-like_sf"/>
</dbReference>
<dbReference type="Proteomes" id="UP000480178">
    <property type="component" value="Chromosome"/>
</dbReference>
<dbReference type="InterPro" id="IPR018946">
    <property type="entry name" value="PhoD-like_MPP"/>
</dbReference>
<evidence type="ECO:0000259" key="1">
    <source>
        <dbReference type="Pfam" id="PF09423"/>
    </source>
</evidence>
<dbReference type="InterPro" id="IPR029052">
    <property type="entry name" value="Metallo-depent_PP-like"/>
</dbReference>
<sequence>MNHLKLFLIVFSLAACSSNKQSKTTQEPLTRIAFGSCNRQDKPQPMWEYIVQSKPQLWIWLGDNIYGDSDTMQVLKRKYDAQQNNPEYRKLTAAVPVIGIWDDHDFGQNDAGVEYAHKKESQQLMLDFLGEPAGSARRKQEGAYTSYTYGPVGKQVKVILLDSRYFRDALQKQDKTYVINETGDILGEDQWKWLENELRNSKADIHLIGNGIQVIPDEHIYEKWANFPKARKRLFDVLASTGAQHVMLLSGDRHIAEISKYTQPGVSAPIYEVTASGLTHSSTNNTGEPNQYRVGNLVNVLNFGVLEIDWNQKPIQVDILIKGLNNEVLLKETVKY</sequence>
<dbReference type="PANTHER" id="PTHR33987">
    <property type="entry name" value="CALCINEURIN-LIKE METALLO-PHOSPHOESTERASE SUPERFAMILY PROTEIN"/>
    <property type="match status" value="1"/>
</dbReference>